<keyword evidence="5 8" id="KW-1133">Transmembrane helix</keyword>
<feature type="transmembrane region" description="Helical" evidence="8">
    <location>
        <begin position="209"/>
        <end position="228"/>
    </location>
</feature>
<dbReference type="InterPro" id="IPR001991">
    <property type="entry name" value="Na-dicarboxylate_symporter"/>
</dbReference>
<gene>
    <name evidence="9" type="ordered locus">BMS_1497</name>
</gene>
<keyword evidence="6 8" id="KW-0472">Membrane</keyword>
<evidence type="ECO:0000256" key="5">
    <source>
        <dbReference type="ARBA" id="ARBA00022989"/>
    </source>
</evidence>
<dbReference type="EMBL" id="FQ312005">
    <property type="protein sequence ID" value="CBW26354.1"/>
    <property type="molecule type" value="Genomic_DNA"/>
</dbReference>
<feature type="transmembrane region" description="Helical" evidence="8">
    <location>
        <begin position="86"/>
        <end position="109"/>
    </location>
</feature>
<proteinExistence type="predicted"/>
<dbReference type="KEGG" id="bmx:BMS_1497"/>
<keyword evidence="7" id="KW-0325">Glycoprotein</keyword>
<dbReference type="PANTHER" id="PTHR11958:SF63">
    <property type="entry name" value="AMINO ACID TRANSPORTER"/>
    <property type="match status" value="1"/>
</dbReference>
<dbReference type="eggNOG" id="COG1301">
    <property type="taxonomic scope" value="Bacteria"/>
</dbReference>
<feature type="transmembrane region" description="Helical" evidence="8">
    <location>
        <begin position="171"/>
        <end position="189"/>
    </location>
</feature>
<evidence type="ECO:0000256" key="3">
    <source>
        <dbReference type="ARBA" id="ARBA00022692"/>
    </source>
</evidence>
<organism evidence="9 10">
    <name type="scientific">Halobacteriovorax marinus (strain ATCC BAA-682 / DSM 15412 / SJ)</name>
    <name type="common">Bacteriovorax marinus</name>
    <dbReference type="NCBI Taxonomy" id="862908"/>
    <lineage>
        <taxon>Bacteria</taxon>
        <taxon>Pseudomonadati</taxon>
        <taxon>Bdellovibrionota</taxon>
        <taxon>Bacteriovoracia</taxon>
        <taxon>Bacteriovoracales</taxon>
        <taxon>Halobacteriovoraceae</taxon>
        <taxon>Halobacteriovorax</taxon>
    </lineage>
</organism>
<dbReference type="HOGENOM" id="CLU_019375_7_1_7"/>
<dbReference type="InterPro" id="IPR050746">
    <property type="entry name" value="DAACS"/>
</dbReference>
<keyword evidence="3 8" id="KW-0812">Transmembrane</keyword>
<dbReference type="PANTHER" id="PTHR11958">
    <property type="entry name" value="SODIUM/DICARBOXYLATE SYMPORTER-RELATED"/>
    <property type="match status" value="1"/>
</dbReference>
<dbReference type="GO" id="GO:0015293">
    <property type="term" value="F:symporter activity"/>
    <property type="evidence" value="ECO:0007669"/>
    <property type="project" value="UniProtKB-KW"/>
</dbReference>
<keyword evidence="2" id="KW-0813">Transport</keyword>
<accession>E1X0C6</accession>
<dbReference type="Pfam" id="PF00375">
    <property type="entry name" value="SDF"/>
    <property type="match status" value="1"/>
</dbReference>
<dbReference type="PATRIC" id="fig|862908.3.peg.1426"/>
<feature type="transmembrane region" description="Helical" evidence="8">
    <location>
        <begin position="378"/>
        <end position="397"/>
    </location>
</feature>
<evidence type="ECO:0000256" key="8">
    <source>
        <dbReference type="SAM" id="Phobius"/>
    </source>
</evidence>
<dbReference type="GO" id="GO:1902475">
    <property type="term" value="P:L-alpha-amino acid transmembrane transport"/>
    <property type="evidence" value="ECO:0007669"/>
    <property type="project" value="UniProtKB-ARBA"/>
</dbReference>
<dbReference type="SUPFAM" id="SSF118215">
    <property type="entry name" value="Proton glutamate symport protein"/>
    <property type="match status" value="1"/>
</dbReference>
<dbReference type="RefSeq" id="WP_014244137.1">
    <property type="nucleotide sequence ID" value="NC_016620.1"/>
</dbReference>
<comment type="subcellular location">
    <subcellularLocation>
        <location evidence="1">Membrane</location>
        <topology evidence="1">Multi-pass membrane protein</topology>
    </subcellularLocation>
</comment>
<reference evidence="10" key="1">
    <citation type="journal article" date="2013" name="ISME J.">
        <title>A small predatory core genome in the divergent marine Bacteriovorax marinus SJ and the terrestrial Bdellovibrio bacteriovorus.</title>
        <authorList>
            <person name="Crossman L.C."/>
            <person name="Chen H."/>
            <person name="Cerdeno-Tarraga A.M."/>
            <person name="Brooks K."/>
            <person name="Quail M.A."/>
            <person name="Pineiro S.A."/>
            <person name="Hobley L."/>
            <person name="Sockett R.E."/>
            <person name="Bentley S.D."/>
            <person name="Parkhill J."/>
            <person name="Williams H.N."/>
            <person name="Stine O.C."/>
        </authorList>
    </citation>
    <scope>NUCLEOTIDE SEQUENCE [LARGE SCALE GENOMIC DNA]</scope>
    <source>
        <strain evidence="10">ATCC BAA-682 / DSM 15412 / SJ</strain>
    </source>
</reference>
<dbReference type="GO" id="GO:0016020">
    <property type="term" value="C:membrane"/>
    <property type="evidence" value="ECO:0007669"/>
    <property type="project" value="UniProtKB-SubCell"/>
</dbReference>
<evidence type="ECO:0000256" key="6">
    <source>
        <dbReference type="ARBA" id="ARBA00023136"/>
    </source>
</evidence>
<feature type="transmembrane region" description="Helical" evidence="8">
    <location>
        <begin position="240"/>
        <end position="266"/>
    </location>
</feature>
<feature type="transmembrane region" description="Helical" evidence="8">
    <location>
        <begin position="51"/>
        <end position="74"/>
    </location>
</feature>
<evidence type="ECO:0000313" key="10">
    <source>
        <dbReference type="Proteomes" id="UP000008963"/>
    </source>
</evidence>
<dbReference type="PROSITE" id="PS00714">
    <property type="entry name" value="NA_DICARBOXYL_SYMP_2"/>
    <property type="match status" value="1"/>
</dbReference>
<evidence type="ECO:0000256" key="2">
    <source>
        <dbReference type="ARBA" id="ARBA00022448"/>
    </source>
</evidence>
<keyword evidence="10" id="KW-1185">Reference proteome</keyword>
<dbReference type="Proteomes" id="UP000008963">
    <property type="component" value="Chromosome"/>
</dbReference>
<dbReference type="PRINTS" id="PR00173">
    <property type="entry name" value="EDTRNSPORT"/>
</dbReference>
<evidence type="ECO:0000256" key="7">
    <source>
        <dbReference type="ARBA" id="ARBA00023180"/>
    </source>
</evidence>
<dbReference type="STRING" id="862908.BMS_1497"/>
<dbReference type="AlphaFoldDB" id="E1X0C6"/>
<sequence>MKKIKLNLAVWVAIFGVFGYMSAAIFADPTWVTSENTPEFYKLILLIKDVFIQSLKMLVAPLIFFSLLGGLAGIKEAWKLKKLGGIAVTYYVSTTLIAILIGLTVVFFIHPWKNSSVRVNVQKSQSIGGDYHTKKPKKMIDAKDNSIITVVHKILKTSLTNPLESLVTNNILGLVCAALLIGLAMVTSLRTDSQLFLLIEDINRILTTILGWFITLSPIGIFAIVFDFKLKVTGDLFTQLFAFAAVVFGATLVHGAIVLPIIAKIFGGIGPITLFRKIANPLFIALGTSSSSATLPVTMKTCEEELGVSKAVSGFVFPLGATMNMDGTALFEGIAAIFLAHLYGVELTTFTIFAIFFMSMISSIGAPGMPSGSMSGMQMVLLAAGIPLEAIGILLVIEKPLDTFRTAVNVEGDIIGALVVQKTMERRNIQLT</sequence>
<protein>
    <submittedName>
        <fullName evidence="9">Cation symport protein</fullName>
    </submittedName>
</protein>
<dbReference type="InterPro" id="IPR018107">
    <property type="entry name" value="Na-dicarboxylate_symporter_CS"/>
</dbReference>
<name>E1X0C6_HALMS</name>
<keyword evidence="4" id="KW-0769">Symport</keyword>
<dbReference type="InterPro" id="IPR036458">
    <property type="entry name" value="Na:dicarbo_symporter_sf"/>
</dbReference>
<evidence type="ECO:0000256" key="1">
    <source>
        <dbReference type="ARBA" id="ARBA00004141"/>
    </source>
</evidence>
<dbReference type="Gene3D" id="1.10.3860.10">
    <property type="entry name" value="Sodium:dicarboxylate symporter"/>
    <property type="match status" value="1"/>
</dbReference>
<evidence type="ECO:0000256" key="4">
    <source>
        <dbReference type="ARBA" id="ARBA00022847"/>
    </source>
</evidence>
<evidence type="ECO:0000313" key="9">
    <source>
        <dbReference type="EMBL" id="CBW26354.1"/>
    </source>
</evidence>